<keyword evidence="3 5" id="KW-1133">Transmembrane helix</keyword>
<keyword evidence="4 5" id="KW-0472">Membrane</keyword>
<dbReference type="PANTHER" id="PTHR34292">
    <property type="entry name" value="OUTER SPORE WALL PROTEIN LDS1"/>
    <property type="match status" value="1"/>
</dbReference>
<comment type="subcellular location">
    <subcellularLocation>
        <location evidence="1">Membrane</location>
        <topology evidence="1">Multi-pass membrane protein</topology>
    </subcellularLocation>
</comment>
<gene>
    <name evidence="6" type="ORF">PLICRDRAFT_168216</name>
</gene>
<name>A0A0C9SKQ0_PLICR</name>
<evidence type="ECO:0008006" key="8">
    <source>
        <dbReference type="Google" id="ProtNLM"/>
    </source>
</evidence>
<feature type="transmembrane region" description="Helical" evidence="5">
    <location>
        <begin position="86"/>
        <end position="107"/>
    </location>
</feature>
<dbReference type="GO" id="GO:0005619">
    <property type="term" value="C:ascospore wall"/>
    <property type="evidence" value="ECO:0007669"/>
    <property type="project" value="TreeGrafter"/>
</dbReference>
<dbReference type="Proteomes" id="UP000053263">
    <property type="component" value="Unassembled WGS sequence"/>
</dbReference>
<evidence type="ECO:0000313" key="7">
    <source>
        <dbReference type="Proteomes" id="UP000053263"/>
    </source>
</evidence>
<dbReference type="OrthoDB" id="2107885at2759"/>
<evidence type="ECO:0000256" key="3">
    <source>
        <dbReference type="ARBA" id="ARBA00022989"/>
    </source>
</evidence>
<evidence type="ECO:0000256" key="4">
    <source>
        <dbReference type="ARBA" id="ARBA00023136"/>
    </source>
</evidence>
<dbReference type="InterPro" id="IPR052786">
    <property type="entry name" value="Spore_wall_assembly"/>
</dbReference>
<evidence type="ECO:0000256" key="1">
    <source>
        <dbReference type="ARBA" id="ARBA00004141"/>
    </source>
</evidence>
<evidence type="ECO:0000313" key="6">
    <source>
        <dbReference type="EMBL" id="KII84121.1"/>
    </source>
</evidence>
<evidence type="ECO:0000256" key="5">
    <source>
        <dbReference type="SAM" id="Phobius"/>
    </source>
</evidence>
<feature type="transmembrane region" description="Helical" evidence="5">
    <location>
        <begin position="175"/>
        <end position="198"/>
    </location>
</feature>
<feature type="transmembrane region" description="Helical" evidence="5">
    <location>
        <begin position="59"/>
        <end position="80"/>
    </location>
</feature>
<dbReference type="Pfam" id="PF07264">
    <property type="entry name" value="EI24"/>
    <property type="match status" value="1"/>
</dbReference>
<sequence length="305" mass="32782">MATTSESSATRTRTHRISEQTEHLARTSSAFVSSASPAALYPVKGVLHFIRHRDLWRPFAGIVLPCAALSVGVLAAMFTLTYLPQAALLSVVQLGPLGFVSAVPLVLSESAMIINILAKAFIIEDRVMSTFDAVLVQEGQTRLVERGRVVHGSGTGKKLGKALKKPLAKFSPSALTYYLMTLPLQFIPVAGAVIFFVLNGAKTGPSLHSRYFQLKGLSSEERKSFVSTHRGAYTAMGTVALLFNTIPLLNIFFAFTNACGAALFAADIERGTEGKEVVESTFKDGRGEVPVQFEQEKGTGKGKDA</sequence>
<reference evidence="6 7" key="1">
    <citation type="submission" date="2014-06" db="EMBL/GenBank/DDBJ databases">
        <title>Evolutionary Origins and Diversification of the Mycorrhizal Mutualists.</title>
        <authorList>
            <consortium name="DOE Joint Genome Institute"/>
            <consortium name="Mycorrhizal Genomics Consortium"/>
            <person name="Kohler A."/>
            <person name="Kuo A."/>
            <person name="Nagy L.G."/>
            <person name="Floudas D."/>
            <person name="Copeland A."/>
            <person name="Barry K.W."/>
            <person name="Cichocki N."/>
            <person name="Veneault-Fourrey C."/>
            <person name="LaButti K."/>
            <person name="Lindquist E.A."/>
            <person name="Lipzen A."/>
            <person name="Lundell T."/>
            <person name="Morin E."/>
            <person name="Murat C."/>
            <person name="Riley R."/>
            <person name="Ohm R."/>
            <person name="Sun H."/>
            <person name="Tunlid A."/>
            <person name="Henrissat B."/>
            <person name="Grigoriev I.V."/>
            <person name="Hibbett D.S."/>
            <person name="Martin F."/>
        </authorList>
    </citation>
    <scope>NUCLEOTIDE SEQUENCE [LARGE SCALE GENOMIC DNA]</scope>
    <source>
        <strain evidence="6 7">FD-325 SS-3</strain>
    </source>
</reference>
<dbReference type="PANTHER" id="PTHR34292:SF2">
    <property type="entry name" value="OUTER SPORE WALL PROTEIN LDS1"/>
    <property type="match status" value="1"/>
</dbReference>
<protein>
    <recommendedName>
        <fullName evidence="8">Outer spore wall protein RRT8</fullName>
    </recommendedName>
</protein>
<dbReference type="HOGENOM" id="CLU_062645_0_0_1"/>
<proteinExistence type="predicted"/>
<accession>A0A0C9SKQ0</accession>
<dbReference type="AlphaFoldDB" id="A0A0C9SKQ0"/>
<dbReference type="EMBL" id="KN832572">
    <property type="protein sequence ID" value="KII84121.1"/>
    <property type="molecule type" value="Genomic_DNA"/>
</dbReference>
<keyword evidence="2 5" id="KW-0812">Transmembrane</keyword>
<evidence type="ECO:0000256" key="2">
    <source>
        <dbReference type="ARBA" id="ARBA00022692"/>
    </source>
</evidence>
<dbReference type="InterPro" id="IPR059112">
    <property type="entry name" value="CysZ/EI24"/>
</dbReference>
<keyword evidence="7" id="KW-1185">Reference proteome</keyword>
<organism evidence="6 7">
    <name type="scientific">Plicaturopsis crispa FD-325 SS-3</name>
    <dbReference type="NCBI Taxonomy" id="944288"/>
    <lineage>
        <taxon>Eukaryota</taxon>
        <taxon>Fungi</taxon>
        <taxon>Dikarya</taxon>
        <taxon>Basidiomycota</taxon>
        <taxon>Agaricomycotina</taxon>
        <taxon>Agaricomycetes</taxon>
        <taxon>Agaricomycetidae</taxon>
        <taxon>Amylocorticiales</taxon>
        <taxon>Amylocorticiaceae</taxon>
        <taxon>Plicatura</taxon>
        <taxon>Plicaturopsis crispa</taxon>
    </lineage>
</organism>
<dbReference type="GO" id="GO:0005811">
    <property type="term" value="C:lipid droplet"/>
    <property type="evidence" value="ECO:0007669"/>
    <property type="project" value="TreeGrafter"/>
</dbReference>